<evidence type="ECO:0000313" key="3">
    <source>
        <dbReference type="Proteomes" id="UP000182840"/>
    </source>
</evidence>
<dbReference type="EMBL" id="CP018171">
    <property type="protein sequence ID" value="APH71451.1"/>
    <property type="molecule type" value="Genomic_DNA"/>
</dbReference>
<dbReference type="InterPro" id="IPR009826">
    <property type="entry name" value="DNA_circ_N"/>
</dbReference>
<evidence type="ECO:0000313" key="2">
    <source>
        <dbReference type="EMBL" id="APH71451.1"/>
    </source>
</evidence>
<gene>
    <name evidence="2" type="ORF">BSQ44_08780</name>
</gene>
<accession>A0A1L3SQ17</accession>
<keyword evidence="3" id="KW-1185">Reference proteome</keyword>
<dbReference type="STRING" id="1670800.BSQ44_08780"/>
<organism evidence="2 3">
    <name type="scientific">Aquibium oceanicum</name>
    <dbReference type="NCBI Taxonomy" id="1670800"/>
    <lineage>
        <taxon>Bacteria</taxon>
        <taxon>Pseudomonadati</taxon>
        <taxon>Pseudomonadota</taxon>
        <taxon>Alphaproteobacteria</taxon>
        <taxon>Hyphomicrobiales</taxon>
        <taxon>Phyllobacteriaceae</taxon>
        <taxon>Aquibium</taxon>
    </lineage>
</organism>
<dbReference type="KEGG" id="meso:BSQ44_08780"/>
<name>A0A1L3SQ17_9HYPH</name>
<proteinExistence type="predicted"/>
<dbReference type="Proteomes" id="UP000182840">
    <property type="component" value="Chromosome"/>
</dbReference>
<protein>
    <recommendedName>
        <fullName evidence="1">DNA circulation N-terminal domain-containing protein</fullName>
    </recommendedName>
</protein>
<feature type="domain" description="DNA circulation N-terminal" evidence="1">
    <location>
        <begin position="10"/>
        <end position="94"/>
    </location>
</feature>
<sequence length="352" mass="36391">MARNWLHAFRPASFRGVPFKVDAEDISGARRLSVSPIAYAETSVIEDMGRDPQRFGVAAYVTGDLADAAALALAAMLDRKGPGTLVLPMRGALRARVEGWRLTRVKDRAGLVRFDIGFIEEGLAAVPFLPSFAAGALGAALAAGVPMLALRAGLAAAGAVTRIAGIAGAVGLAGNAAWLAAQAALAEAATVANLAEAWRIAALRGAAGELAPIVAASIPAADATVETDAERLVMAAALSVAVVRVDYPSRRDAMQARERFARTVAPVIETAGDFSDEAFAWISGISGEAALALSRAAADKAPVVRVETNLSLPSTVLAYRLYGDATRAGELVERNGVRTPVFMPVVLEALAP</sequence>
<reference evidence="3" key="1">
    <citation type="submission" date="2016-11" db="EMBL/GenBank/DDBJ databases">
        <title>Mesorhizobium oceanicum sp. nov., isolated from deep seawater in South China Sea.</title>
        <authorList>
            <person name="Fu G.-Y."/>
        </authorList>
    </citation>
    <scope>NUCLEOTIDE SEQUENCE [LARGE SCALE GENOMIC DNA]</scope>
    <source>
        <strain evidence="3">B7</strain>
    </source>
</reference>
<dbReference type="Pfam" id="PF07157">
    <property type="entry name" value="DNA_circ_N"/>
    <property type="match status" value="1"/>
</dbReference>
<dbReference type="RefSeq" id="WP_072603125.1">
    <property type="nucleotide sequence ID" value="NZ_CP018171.1"/>
</dbReference>
<evidence type="ECO:0000259" key="1">
    <source>
        <dbReference type="Pfam" id="PF07157"/>
    </source>
</evidence>
<dbReference type="AlphaFoldDB" id="A0A1L3SQ17"/>
<dbReference type="OrthoDB" id="378644at2"/>